<dbReference type="AlphaFoldDB" id="A0A7X3LRD4"/>
<reference evidence="2 3" key="1">
    <citation type="submission" date="2019-12" db="EMBL/GenBank/DDBJ databases">
        <authorList>
            <person name="Li M."/>
        </authorList>
    </citation>
    <scope>NUCLEOTIDE SEQUENCE [LARGE SCALE GENOMIC DNA]</scope>
    <source>
        <strain evidence="2 3">GBMRC 2046</strain>
    </source>
</reference>
<dbReference type="EMBL" id="WUMV01000001">
    <property type="protein sequence ID" value="MXN63712.1"/>
    <property type="molecule type" value="Genomic_DNA"/>
</dbReference>
<sequence length="129" mass="13769">MSELLRTIEHETALVREGKLAEAGELQPLKADLISIYMRGMTYVRDNSVALGNLAPGAVEALHLKHGEFQPILRINLAVLATAREVADGLLRKVAEGAGAKSSAKTYGPNGSKPEKPKPIDGLTVNQSL</sequence>
<keyword evidence="2" id="KW-0969">Cilium</keyword>
<evidence type="ECO:0000256" key="1">
    <source>
        <dbReference type="SAM" id="MobiDB-lite"/>
    </source>
</evidence>
<accession>A0A7X3LRD4</accession>
<dbReference type="Proteomes" id="UP000433101">
    <property type="component" value="Unassembled WGS sequence"/>
</dbReference>
<comment type="caution">
    <text evidence="2">The sequence shown here is derived from an EMBL/GenBank/DDBJ whole genome shotgun (WGS) entry which is preliminary data.</text>
</comment>
<feature type="region of interest" description="Disordered" evidence="1">
    <location>
        <begin position="97"/>
        <end position="129"/>
    </location>
</feature>
<proteinExistence type="predicted"/>
<name>A0A7X3LRD4_9HYPH</name>
<organism evidence="2 3">
    <name type="scientific">Stappia sediminis</name>
    <dbReference type="NCBI Taxonomy" id="2692190"/>
    <lineage>
        <taxon>Bacteria</taxon>
        <taxon>Pseudomonadati</taxon>
        <taxon>Pseudomonadota</taxon>
        <taxon>Alphaproteobacteria</taxon>
        <taxon>Hyphomicrobiales</taxon>
        <taxon>Stappiaceae</taxon>
        <taxon>Stappia</taxon>
    </lineage>
</organism>
<evidence type="ECO:0000313" key="3">
    <source>
        <dbReference type="Proteomes" id="UP000433101"/>
    </source>
</evidence>
<protein>
    <submittedName>
        <fullName evidence="2">Flagellar protein FlgN</fullName>
    </submittedName>
</protein>
<keyword evidence="2" id="KW-0966">Cell projection</keyword>
<keyword evidence="3" id="KW-1185">Reference proteome</keyword>
<gene>
    <name evidence="2" type="ORF">GR183_02245</name>
</gene>
<evidence type="ECO:0000313" key="2">
    <source>
        <dbReference type="EMBL" id="MXN63712.1"/>
    </source>
</evidence>
<keyword evidence="2" id="KW-0282">Flagellum</keyword>